<evidence type="ECO:0000313" key="2">
    <source>
        <dbReference type="EMBL" id="CAA9571396.1"/>
    </source>
</evidence>
<proteinExistence type="predicted"/>
<reference evidence="2" key="1">
    <citation type="submission" date="2020-02" db="EMBL/GenBank/DDBJ databases">
        <authorList>
            <person name="Meier V. D."/>
        </authorList>
    </citation>
    <scope>NUCLEOTIDE SEQUENCE</scope>
    <source>
        <strain evidence="2">AVDCRST_MAG49</strain>
    </source>
</reference>
<dbReference type="EMBL" id="CADCWG010000253">
    <property type="protein sequence ID" value="CAA9571396.1"/>
    <property type="molecule type" value="Genomic_DNA"/>
</dbReference>
<sequence>MRQRHHLGGTRLAGLGLSLLLAGVLAGGTPALAQESAPTLRARVITPPVDIHAGTCANPQLEPAYELGDMTIHGRVAGPVIVEDPIDDDLDNDGVINADEDRYLEEDLDGDDVLDPGEDRNGNGVLETGIDANGDDIIDAGEEVPTELPPAYYRAESTVDATFDDLFDSPHVVAVHANADEYGTIVACGELTGTEEDGQIVVSLRPANRSGYYGYAVFEQDTDDAPAIPVFGDNTTGVTVYMFVNLLTQRESRTATAAAAPRAADHDGDGVPNADEAGYVNEDLDRDGVLDAGEDLDADGVLDEGIDANGDGLVDDEETIT</sequence>
<dbReference type="AlphaFoldDB" id="A0A6J4VA94"/>
<name>A0A6J4VA94_9BACT</name>
<evidence type="ECO:0008006" key="3">
    <source>
        <dbReference type="Google" id="ProtNLM"/>
    </source>
</evidence>
<accession>A0A6J4VA94</accession>
<protein>
    <recommendedName>
        <fullName evidence="3">CHRD domain-containing protein</fullName>
    </recommendedName>
</protein>
<feature type="compositionally biased region" description="Acidic residues" evidence="1">
    <location>
        <begin position="292"/>
        <end position="306"/>
    </location>
</feature>
<feature type="region of interest" description="Disordered" evidence="1">
    <location>
        <begin position="108"/>
        <end position="134"/>
    </location>
</feature>
<organism evidence="2">
    <name type="scientific">uncultured Thermomicrobiales bacterium</name>
    <dbReference type="NCBI Taxonomy" id="1645740"/>
    <lineage>
        <taxon>Bacteria</taxon>
        <taxon>Pseudomonadati</taxon>
        <taxon>Thermomicrobiota</taxon>
        <taxon>Thermomicrobia</taxon>
        <taxon>Thermomicrobiales</taxon>
        <taxon>environmental samples</taxon>
    </lineage>
</organism>
<evidence type="ECO:0000256" key="1">
    <source>
        <dbReference type="SAM" id="MobiDB-lite"/>
    </source>
</evidence>
<gene>
    <name evidence="2" type="ORF">AVDCRST_MAG49-3656</name>
</gene>
<feature type="region of interest" description="Disordered" evidence="1">
    <location>
        <begin position="257"/>
        <end position="321"/>
    </location>
</feature>